<evidence type="ECO:0000313" key="1">
    <source>
        <dbReference type="EMBL" id="KAJ2895342.1"/>
    </source>
</evidence>
<dbReference type="EMBL" id="JAKWBI020000411">
    <property type="protein sequence ID" value="KAJ2895342.1"/>
    <property type="molecule type" value="Genomic_DNA"/>
</dbReference>
<accession>A0AAD5RJV2</accession>
<proteinExistence type="predicted"/>
<reference evidence="1" key="1">
    <citation type="submission" date="2022-07" db="EMBL/GenBank/DDBJ databases">
        <title>Draft genome sequence of Zalerion maritima ATCC 34329, a (micro)plastics degrading marine fungus.</title>
        <authorList>
            <person name="Paco A."/>
            <person name="Goncalves M.F.M."/>
            <person name="Rocha-Santos T.A.P."/>
            <person name="Alves A."/>
        </authorList>
    </citation>
    <scope>NUCLEOTIDE SEQUENCE</scope>
    <source>
        <strain evidence="1">ATCC 34329</strain>
    </source>
</reference>
<sequence length="231" mass="25796">MVSAFLEKAWNSRKERDRLLDMVHGCGGVLDKPSSQAKHAKPEDMWSEKIKTLKGPNTPIRRLGICSNAALEKLKGRGFRKPLKSRFDSPGMQGVMATIGKEKSFLILAMTHDCGTLTQELKPTAEENSRQLTPLITLLSEIPKDYLGDLKESNAGLRGISNRILDSDGLEYPDACGRTLRGAFKDEIDVVAGNIYCNFRHQKKAEHLLANLAKQFAERHRSLPRTVPEEL</sequence>
<dbReference type="Proteomes" id="UP001201980">
    <property type="component" value="Unassembled WGS sequence"/>
</dbReference>
<evidence type="ECO:0000313" key="2">
    <source>
        <dbReference type="Proteomes" id="UP001201980"/>
    </source>
</evidence>
<protein>
    <submittedName>
        <fullName evidence="1">Uncharacterized protein</fullName>
    </submittedName>
</protein>
<gene>
    <name evidence="1" type="ORF">MKZ38_006692</name>
</gene>
<organism evidence="1 2">
    <name type="scientific">Zalerion maritima</name>
    <dbReference type="NCBI Taxonomy" id="339359"/>
    <lineage>
        <taxon>Eukaryota</taxon>
        <taxon>Fungi</taxon>
        <taxon>Dikarya</taxon>
        <taxon>Ascomycota</taxon>
        <taxon>Pezizomycotina</taxon>
        <taxon>Sordariomycetes</taxon>
        <taxon>Lulworthiomycetidae</taxon>
        <taxon>Lulworthiales</taxon>
        <taxon>Lulworthiaceae</taxon>
        <taxon>Zalerion</taxon>
    </lineage>
</organism>
<keyword evidence="2" id="KW-1185">Reference proteome</keyword>
<dbReference type="AlphaFoldDB" id="A0AAD5RJV2"/>
<comment type="caution">
    <text evidence="1">The sequence shown here is derived from an EMBL/GenBank/DDBJ whole genome shotgun (WGS) entry which is preliminary data.</text>
</comment>
<name>A0AAD5RJV2_9PEZI</name>